<dbReference type="GO" id="GO:0016780">
    <property type="term" value="F:phosphotransferase activity, for other substituted phosphate groups"/>
    <property type="evidence" value="ECO:0007669"/>
    <property type="project" value="InterPro"/>
</dbReference>
<evidence type="ECO:0000256" key="2">
    <source>
        <dbReference type="ARBA" id="ARBA00022475"/>
    </source>
</evidence>
<feature type="transmembrane region" description="Helical" evidence="7">
    <location>
        <begin position="137"/>
        <end position="156"/>
    </location>
</feature>
<evidence type="ECO:0000313" key="8">
    <source>
        <dbReference type="EMBL" id="OGG20462.1"/>
    </source>
</evidence>
<reference evidence="8 9" key="1">
    <citation type="journal article" date="2016" name="Nat. Commun.">
        <title>Thousands of microbial genomes shed light on interconnected biogeochemical processes in an aquifer system.</title>
        <authorList>
            <person name="Anantharaman K."/>
            <person name="Brown C.T."/>
            <person name="Hug L.A."/>
            <person name="Sharon I."/>
            <person name="Castelle C.J."/>
            <person name="Probst A.J."/>
            <person name="Thomas B.C."/>
            <person name="Singh A."/>
            <person name="Wilkins M.J."/>
            <person name="Karaoz U."/>
            <person name="Brodie E.L."/>
            <person name="Williams K.H."/>
            <person name="Hubbard S.S."/>
            <person name="Banfield J.F."/>
        </authorList>
    </citation>
    <scope>NUCLEOTIDE SEQUENCE [LARGE SCALE GENOMIC DNA]</scope>
</reference>
<feature type="transmembrane region" description="Helical" evidence="7">
    <location>
        <begin position="75"/>
        <end position="92"/>
    </location>
</feature>
<evidence type="ECO:0000313" key="9">
    <source>
        <dbReference type="Proteomes" id="UP000177092"/>
    </source>
</evidence>
<dbReference type="EMBL" id="MFJN01000046">
    <property type="protein sequence ID" value="OGG20462.1"/>
    <property type="molecule type" value="Genomic_DNA"/>
</dbReference>
<feature type="transmembrane region" description="Helical" evidence="7">
    <location>
        <begin position="222"/>
        <end position="240"/>
    </location>
</feature>
<accession>A0A1F6A7K3</accession>
<evidence type="ECO:0000256" key="4">
    <source>
        <dbReference type="ARBA" id="ARBA00022692"/>
    </source>
</evidence>
<evidence type="ECO:0000256" key="6">
    <source>
        <dbReference type="ARBA" id="ARBA00023136"/>
    </source>
</evidence>
<dbReference type="AlphaFoldDB" id="A0A1F6A7K3"/>
<dbReference type="GO" id="GO:0005886">
    <property type="term" value="C:plasma membrane"/>
    <property type="evidence" value="ECO:0007669"/>
    <property type="project" value="UniProtKB-SubCell"/>
</dbReference>
<comment type="caution">
    <text evidence="8">The sequence shown here is derived from an EMBL/GenBank/DDBJ whole genome shotgun (WGS) entry which is preliminary data.</text>
</comment>
<dbReference type="InterPro" id="IPR000715">
    <property type="entry name" value="Glycosyl_transferase_4"/>
</dbReference>
<gene>
    <name evidence="8" type="ORF">A3D03_06450</name>
</gene>
<feature type="transmembrane region" description="Helical" evidence="7">
    <location>
        <begin position="293"/>
        <end position="311"/>
    </location>
</feature>
<protein>
    <recommendedName>
        <fullName evidence="10">Undecaprenyl-phosphate alpha-N-acetylglucosaminyl 1-phosphate transferase</fullName>
    </recommendedName>
</protein>
<evidence type="ECO:0000256" key="7">
    <source>
        <dbReference type="SAM" id="Phobius"/>
    </source>
</evidence>
<dbReference type="GO" id="GO:0044038">
    <property type="term" value="P:cell wall macromolecule biosynthetic process"/>
    <property type="evidence" value="ECO:0007669"/>
    <property type="project" value="TreeGrafter"/>
</dbReference>
<feature type="transmembrane region" description="Helical" evidence="7">
    <location>
        <begin position="317"/>
        <end position="337"/>
    </location>
</feature>
<dbReference type="PANTHER" id="PTHR22926">
    <property type="entry name" value="PHOSPHO-N-ACETYLMURAMOYL-PENTAPEPTIDE-TRANSFERASE"/>
    <property type="match status" value="1"/>
</dbReference>
<evidence type="ECO:0000256" key="3">
    <source>
        <dbReference type="ARBA" id="ARBA00022679"/>
    </source>
</evidence>
<dbReference type="GO" id="GO:0071555">
    <property type="term" value="P:cell wall organization"/>
    <property type="evidence" value="ECO:0007669"/>
    <property type="project" value="TreeGrafter"/>
</dbReference>
<evidence type="ECO:0000256" key="1">
    <source>
        <dbReference type="ARBA" id="ARBA00004651"/>
    </source>
</evidence>
<feature type="transmembrane region" description="Helical" evidence="7">
    <location>
        <begin position="49"/>
        <end position="69"/>
    </location>
</feature>
<dbReference type="STRING" id="1798384.A3D03_06450"/>
<feature type="transmembrane region" description="Helical" evidence="7">
    <location>
        <begin position="104"/>
        <end position="125"/>
    </location>
</feature>
<proteinExistence type="predicted"/>
<keyword evidence="4 7" id="KW-0812">Transmembrane</keyword>
<evidence type="ECO:0000256" key="5">
    <source>
        <dbReference type="ARBA" id="ARBA00022989"/>
    </source>
</evidence>
<keyword evidence="5 7" id="KW-1133">Transmembrane helix</keyword>
<name>A0A1F6A7K3_9BACT</name>
<feature type="transmembrane region" description="Helical" evidence="7">
    <location>
        <begin position="6"/>
        <end position="28"/>
    </location>
</feature>
<comment type="subcellular location">
    <subcellularLocation>
        <location evidence="1">Cell membrane</location>
        <topology evidence="1">Multi-pass membrane protein</topology>
    </subcellularLocation>
</comment>
<dbReference type="GO" id="GO:0009103">
    <property type="term" value="P:lipopolysaccharide biosynthetic process"/>
    <property type="evidence" value="ECO:0007669"/>
    <property type="project" value="TreeGrafter"/>
</dbReference>
<keyword evidence="3" id="KW-0808">Transferase</keyword>
<sequence>MYLSIIILIFLSFAITYFVTPKVIKFANKSGLVDNPKVRPHPAHIHQGIIPRAGGLGLLLGIIIPSFLVFPFNRLLFGIIVSTSLLVAIGLWDDKKDRSPYIRLFTNTLAALIMILVGINIPYITNPFGGIWHLDTIPFLSYLAAFIWILWTTNIIGWSGGVDGQLPGFVAISAFIIGLLSLRFAAQDPKQIQVTYLSFITGGAFLGFLPWNVYPQKIMPGYGGKTLAGFMLAVLSILTFSKLGTALLVLIIPMTDAVFMLSKRILSKKSPVLATNDHLHHHLLSLGWSKKKVAVFYWLISLITGLIALSLNVKQKIFAMAVIVVVILGFIILIDYIRKLSKISQEE</sequence>
<keyword evidence="2" id="KW-1003">Cell membrane</keyword>
<keyword evidence="6 7" id="KW-0472">Membrane</keyword>
<organism evidence="8 9">
    <name type="scientific">Candidatus Gottesmanbacteria bacterium RIFCSPHIGHO2_02_FULL_40_13</name>
    <dbReference type="NCBI Taxonomy" id="1798384"/>
    <lineage>
        <taxon>Bacteria</taxon>
        <taxon>Candidatus Gottesmaniibacteriota</taxon>
    </lineage>
</organism>
<dbReference type="Proteomes" id="UP000177092">
    <property type="component" value="Unassembled WGS sequence"/>
</dbReference>
<dbReference type="CDD" id="cd06853">
    <property type="entry name" value="GT_WecA_like"/>
    <property type="match status" value="1"/>
</dbReference>
<feature type="transmembrane region" description="Helical" evidence="7">
    <location>
        <begin position="168"/>
        <end position="186"/>
    </location>
</feature>
<feature type="transmembrane region" description="Helical" evidence="7">
    <location>
        <begin position="192"/>
        <end position="210"/>
    </location>
</feature>
<dbReference type="Pfam" id="PF00953">
    <property type="entry name" value="Glycos_transf_4"/>
    <property type="match status" value="1"/>
</dbReference>
<evidence type="ECO:0008006" key="10">
    <source>
        <dbReference type="Google" id="ProtNLM"/>
    </source>
</evidence>
<dbReference type="PANTHER" id="PTHR22926:SF3">
    <property type="entry name" value="UNDECAPRENYL-PHOSPHATE ALPHA-N-ACETYLGLUCOSAMINYL 1-PHOSPHATE TRANSFERASE"/>
    <property type="match status" value="1"/>
</dbReference>